<dbReference type="EMBL" id="CP028918">
    <property type="protein sequence ID" value="AWB48754.1"/>
    <property type="molecule type" value="Genomic_DNA"/>
</dbReference>
<keyword evidence="7" id="KW-1185">Reference proteome</keyword>
<keyword evidence="2 6" id="KW-0489">Methyltransferase</keyword>
<proteinExistence type="inferred from homology"/>
<dbReference type="GO" id="GO:0032259">
    <property type="term" value="P:methylation"/>
    <property type="evidence" value="ECO:0007669"/>
    <property type="project" value="UniProtKB-KW"/>
</dbReference>
<dbReference type="Pfam" id="PF06253">
    <property type="entry name" value="MTTB"/>
    <property type="match status" value="1"/>
</dbReference>
<reference evidence="6 7" key="1">
    <citation type="submission" date="2018-04" db="EMBL/GenBank/DDBJ databases">
        <title>Genome sequencing of Gemmobacter.</title>
        <authorList>
            <person name="Yi H."/>
            <person name="Baek M.-G."/>
        </authorList>
    </citation>
    <scope>NUCLEOTIDE SEQUENCE [LARGE SCALE GENOMIC DNA]</scope>
    <source>
        <strain evidence="6 7">HYN0069</strain>
    </source>
</reference>
<dbReference type="Gene3D" id="3.20.20.480">
    <property type="entry name" value="Trimethylamine methyltransferase-like"/>
    <property type="match status" value="1"/>
</dbReference>
<gene>
    <name evidence="6" type="ORF">HYN69_09730</name>
</gene>
<sequence>MSEAIETDGLGEACEPSRSRRAGGRANRVALRSAPLAENLRPVRGGMSGGQYRPLTDAGMAKIHESALEALEVIGLSQAPPSGVEIMTAAGAIQGDDGRLRFPRALVEDMLAVAARGITLHGREDRHDLHLTGTNVHFGTAGAAVHIVDPVTLDYRESTAQDLYDAARLVDNLDNIHFYQRTMVCRDVVDNRDMDLNTLYGCLAGTTKHVGTSISDPSHVDAIFDMLYMVAGGEDKWRERPFVSNSNCFVVPPMKFAEESCITMEACIRRGMPMLLLSAGQAGATSPAPIALTIVQAMAECLAGVVYANAITKGAPCIFGTWPFVSDLRTGAMSGGSAEQALLTAGCAQMHRFYDLPGGAASGISDSKLPDMQAGWEQGITNALAGLSGLNMCYEAVGMHASLLGFCLESLVLGDDLLGQAMRLVRGIDVTPDSTSIEAMKQVCLGGPGHYLGSEQTLSLMQTEYIYPVCGNRMSPKEWNEAGKPLLLDTAIARKNAILAKAGCRVEPEIDAAIRAKYKIHFR</sequence>
<dbReference type="PIRSF" id="PIRSF037567">
    <property type="entry name" value="MTTB_MeTrfase"/>
    <property type="match status" value="1"/>
</dbReference>
<dbReference type="RefSeq" id="WP_108435573.1">
    <property type="nucleotide sequence ID" value="NZ_CP028918.1"/>
</dbReference>
<evidence type="ECO:0000256" key="1">
    <source>
        <dbReference type="ARBA" id="ARBA00007137"/>
    </source>
</evidence>
<dbReference type="GO" id="GO:0015948">
    <property type="term" value="P:methanogenesis"/>
    <property type="evidence" value="ECO:0007669"/>
    <property type="project" value="UniProtKB-UniRule"/>
</dbReference>
<dbReference type="GO" id="GO:0008168">
    <property type="term" value="F:methyltransferase activity"/>
    <property type="evidence" value="ECO:0007669"/>
    <property type="project" value="UniProtKB-KW"/>
</dbReference>
<dbReference type="InterPro" id="IPR038601">
    <property type="entry name" value="MttB-like_sf"/>
</dbReference>
<feature type="region of interest" description="Disordered" evidence="5">
    <location>
        <begin position="1"/>
        <end position="26"/>
    </location>
</feature>
<keyword evidence="3 4" id="KW-0808">Transferase</keyword>
<dbReference type="Proteomes" id="UP000244496">
    <property type="component" value="Chromosome"/>
</dbReference>
<dbReference type="EC" id="2.1.1.-" evidence="4"/>
<evidence type="ECO:0000256" key="3">
    <source>
        <dbReference type="ARBA" id="ARBA00022679"/>
    </source>
</evidence>
<dbReference type="KEGG" id="geh:HYN69_09730"/>
<evidence type="ECO:0000313" key="6">
    <source>
        <dbReference type="EMBL" id="AWB48754.1"/>
    </source>
</evidence>
<evidence type="ECO:0000256" key="2">
    <source>
        <dbReference type="ARBA" id="ARBA00022603"/>
    </source>
</evidence>
<evidence type="ECO:0000256" key="4">
    <source>
        <dbReference type="PIRNR" id="PIRNR037567"/>
    </source>
</evidence>
<name>A0A2S0ULQ4_9RHOB</name>
<organism evidence="6 7">
    <name type="scientific">Paragemmobacter aquarius</name>
    <dbReference type="NCBI Taxonomy" id="2169400"/>
    <lineage>
        <taxon>Bacteria</taxon>
        <taxon>Pseudomonadati</taxon>
        <taxon>Pseudomonadota</taxon>
        <taxon>Alphaproteobacteria</taxon>
        <taxon>Rhodobacterales</taxon>
        <taxon>Paracoccaceae</taxon>
        <taxon>Paragemmobacter</taxon>
    </lineage>
</organism>
<dbReference type="AlphaFoldDB" id="A0A2S0ULQ4"/>
<accession>A0A2S0ULQ4</accession>
<dbReference type="InterPro" id="IPR010426">
    <property type="entry name" value="MTTB_MeTrfase"/>
</dbReference>
<evidence type="ECO:0000313" key="7">
    <source>
        <dbReference type="Proteomes" id="UP000244496"/>
    </source>
</evidence>
<evidence type="ECO:0000256" key="5">
    <source>
        <dbReference type="SAM" id="MobiDB-lite"/>
    </source>
</evidence>
<comment type="similarity">
    <text evidence="1 4">Belongs to the trimethylamine methyltransferase family.</text>
</comment>
<protein>
    <recommendedName>
        <fullName evidence="4">Methyltransferase</fullName>
        <ecNumber evidence="4">2.1.1.-</ecNumber>
    </recommendedName>
</protein>
<dbReference type="OrthoDB" id="5713681at2"/>